<gene>
    <name evidence="2" type="ORF">PSNMU_V1.4_AUG-EV-PASAV3_0078510</name>
</gene>
<dbReference type="AlphaFoldDB" id="A0A448ZFZ4"/>
<evidence type="ECO:0000256" key="1">
    <source>
        <dbReference type="SAM" id="MobiDB-lite"/>
    </source>
</evidence>
<organism evidence="2 3">
    <name type="scientific">Pseudo-nitzschia multistriata</name>
    <dbReference type="NCBI Taxonomy" id="183589"/>
    <lineage>
        <taxon>Eukaryota</taxon>
        <taxon>Sar</taxon>
        <taxon>Stramenopiles</taxon>
        <taxon>Ochrophyta</taxon>
        <taxon>Bacillariophyta</taxon>
        <taxon>Bacillariophyceae</taxon>
        <taxon>Bacillariophycidae</taxon>
        <taxon>Bacillariales</taxon>
        <taxon>Bacillariaceae</taxon>
        <taxon>Pseudo-nitzschia</taxon>
    </lineage>
</organism>
<feature type="compositionally biased region" description="Basic and acidic residues" evidence="1">
    <location>
        <begin position="283"/>
        <end position="298"/>
    </location>
</feature>
<evidence type="ECO:0000313" key="2">
    <source>
        <dbReference type="EMBL" id="VEU40952.1"/>
    </source>
</evidence>
<dbReference type="OrthoDB" id="44088at2759"/>
<dbReference type="EMBL" id="CAACVS010000320">
    <property type="protein sequence ID" value="VEU40952.1"/>
    <property type="molecule type" value="Genomic_DNA"/>
</dbReference>
<feature type="compositionally biased region" description="Basic and acidic residues" evidence="1">
    <location>
        <begin position="53"/>
        <end position="64"/>
    </location>
</feature>
<keyword evidence="3" id="KW-1185">Reference proteome</keyword>
<accession>A0A448ZFZ4</accession>
<feature type="region of interest" description="Disordered" evidence="1">
    <location>
        <begin position="48"/>
        <end position="67"/>
    </location>
</feature>
<sequence>MLGENFTGATKVSSLATSLFNESLSDYIDYHKPDPIARRQLESWKMSWSEDTNDSRKSNDNANDKKKHLDWKPTNAIEGKLEICGEYVAATIKMECFWTDWNPAVNDDKIEDGRLCFSCKLISGRLIDKKDGEERTERKVRKKMLTRLRGDSYISKMLAMTEGGKSDTKDIQTHHQLCLAQASIYVNATKFEMEERVDVSESVAETLRRSLWPSIHSSLDVVEVILALPSLPCRTPGSKTRATTRLANRAKLRMLEDAMLDECEKEGDDQIIEDLNISNEQASSKEDIIEHESADSSSRKKKKSKR</sequence>
<evidence type="ECO:0000313" key="3">
    <source>
        <dbReference type="Proteomes" id="UP000291116"/>
    </source>
</evidence>
<name>A0A448ZFZ4_9STRA</name>
<dbReference type="Proteomes" id="UP000291116">
    <property type="component" value="Unassembled WGS sequence"/>
</dbReference>
<protein>
    <submittedName>
        <fullName evidence="2">Uncharacterized protein</fullName>
    </submittedName>
</protein>
<proteinExistence type="predicted"/>
<feature type="region of interest" description="Disordered" evidence="1">
    <location>
        <begin position="277"/>
        <end position="306"/>
    </location>
</feature>
<reference evidence="2 3" key="1">
    <citation type="submission" date="2019-01" db="EMBL/GenBank/DDBJ databases">
        <authorList>
            <person name="Ferrante I. M."/>
        </authorList>
    </citation>
    <scope>NUCLEOTIDE SEQUENCE [LARGE SCALE GENOMIC DNA]</scope>
    <source>
        <strain evidence="2 3">B856</strain>
    </source>
</reference>